<evidence type="ECO:0000313" key="2">
    <source>
        <dbReference type="EMBL" id="KAF4625336.1"/>
    </source>
</evidence>
<feature type="compositionally biased region" description="Low complexity" evidence="1">
    <location>
        <begin position="194"/>
        <end position="205"/>
    </location>
</feature>
<organism evidence="2 3">
    <name type="scientific">Cudoniella acicularis</name>
    <dbReference type="NCBI Taxonomy" id="354080"/>
    <lineage>
        <taxon>Eukaryota</taxon>
        <taxon>Fungi</taxon>
        <taxon>Dikarya</taxon>
        <taxon>Ascomycota</taxon>
        <taxon>Pezizomycotina</taxon>
        <taxon>Leotiomycetes</taxon>
        <taxon>Helotiales</taxon>
        <taxon>Tricladiaceae</taxon>
        <taxon>Cudoniella</taxon>
    </lineage>
</organism>
<accession>A0A8H4R9N2</accession>
<dbReference type="EMBL" id="JAAMPI010001408">
    <property type="protein sequence ID" value="KAF4625336.1"/>
    <property type="molecule type" value="Genomic_DNA"/>
</dbReference>
<reference evidence="2 3" key="1">
    <citation type="submission" date="2020-03" db="EMBL/GenBank/DDBJ databases">
        <title>Draft Genome Sequence of Cudoniella acicularis.</title>
        <authorList>
            <person name="Buettner E."/>
            <person name="Kellner H."/>
        </authorList>
    </citation>
    <scope>NUCLEOTIDE SEQUENCE [LARGE SCALE GENOMIC DNA]</scope>
    <source>
        <strain evidence="2 3">DSM 108380</strain>
    </source>
</reference>
<name>A0A8H4R9N2_9HELO</name>
<gene>
    <name evidence="2" type="ORF">G7Y89_g12832</name>
</gene>
<keyword evidence="3" id="KW-1185">Reference proteome</keyword>
<dbReference type="Proteomes" id="UP000566819">
    <property type="component" value="Unassembled WGS sequence"/>
</dbReference>
<evidence type="ECO:0000256" key="1">
    <source>
        <dbReference type="SAM" id="MobiDB-lite"/>
    </source>
</evidence>
<protein>
    <recommendedName>
        <fullName evidence="4">Myb-like domain-containing protein</fullName>
    </recommendedName>
</protein>
<evidence type="ECO:0000313" key="3">
    <source>
        <dbReference type="Proteomes" id="UP000566819"/>
    </source>
</evidence>
<comment type="caution">
    <text evidence="2">The sequence shown here is derived from an EMBL/GenBank/DDBJ whole genome shotgun (WGS) entry which is preliminary data.</text>
</comment>
<dbReference type="AlphaFoldDB" id="A0A8H4R9N2"/>
<feature type="region of interest" description="Disordered" evidence="1">
    <location>
        <begin position="193"/>
        <end position="271"/>
    </location>
</feature>
<evidence type="ECO:0008006" key="4">
    <source>
        <dbReference type="Google" id="ProtNLM"/>
    </source>
</evidence>
<feature type="compositionally biased region" description="Acidic residues" evidence="1">
    <location>
        <begin position="260"/>
        <end position="271"/>
    </location>
</feature>
<dbReference type="OrthoDB" id="5403747at2759"/>
<proteinExistence type="predicted"/>
<sequence length="271" mass="29767">MALRGSNARLSEFMVVDRSSLNLIFEGIKAAALFRLQKSFLPATQPQKLRNSINLHSIKRKIRGASQPRLHFQINFAFPTHNYNTTTHQVYIPLLLIAVCGDIADAYLRMSAPASGRTADGAKKADVEPNWPSGKEATPKDAFFFLTILSNMKNKPDVNWDEVAVKAGYSNATTAKVRFGQIKRKLGFGDQDTAAASRASGNGSATPKKGKKSSEVGSGTNVSPSKVEKKTPVKRTPNKAKSPVKVEEDDENENDHMEMDDPTEYPEVDEN</sequence>